<accession>A0A517NRZ5</accession>
<gene>
    <name evidence="1" type="ORF">K239x_18460</name>
</gene>
<reference evidence="1 2" key="1">
    <citation type="submission" date="2019-02" db="EMBL/GenBank/DDBJ databases">
        <title>Deep-cultivation of Planctomycetes and their phenomic and genomic characterization uncovers novel biology.</title>
        <authorList>
            <person name="Wiegand S."/>
            <person name="Jogler M."/>
            <person name="Boedeker C."/>
            <person name="Pinto D."/>
            <person name="Vollmers J."/>
            <person name="Rivas-Marin E."/>
            <person name="Kohn T."/>
            <person name="Peeters S.H."/>
            <person name="Heuer A."/>
            <person name="Rast P."/>
            <person name="Oberbeckmann S."/>
            <person name="Bunk B."/>
            <person name="Jeske O."/>
            <person name="Meyerdierks A."/>
            <person name="Storesund J.E."/>
            <person name="Kallscheuer N."/>
            <person name="Luecker S."/>
            <person name="Lage O.M."/>
            <person name="Pohl T."/>
            <person name="Merkel B.J."/>
            <person name="Hornburger P."/>
            <person name="Mueller R.-W."/>
            <person name="Bruemmer F."/>
            <person name="Labrenz M."/>
            <person name="Spormann A.M."/>
            <person name="Op den Camp H."/>
            <person name="Overmann J."/>
            <person name="Amann R."/>
            <person name="Jetten M.S.M."/>
            <person name="Mascher T."/>
            <person name="Medema M.H."/>
            <person name="Devos D.P."/>
            <person name="Kaster A.-K."/>
            <person name="Ovreas L."/>
            <person name="Rohde M."/>
            <person name="Galperin M.Y."/>
            <person name="Jogler C."/>
        </authorList>
    </citation>
    <scope>NUCLEOTIDE SEQUENCE [LARGE SCALE GENOMIC DNA]</scope>
    <source>
        <strain evidence="1 2">K23_9</strain>
    </source>
</reference>
<organism evidence="1 2">
    <name type="scientific">Stieleria marina</name>
    <dbReference type="NCBI Taxonomy" id="1930275"/>
    <lineage>
        <taxon>Bacteria</taxon>
        <taxon>Pseudomonadati</taxon>
        <taxon>Planctomycetota</taxon>
        <taxon>Planctomycetia</taxon>
        <taxon>Pirellulales</taxon>
        <taxon>Pirellulaceae</taxon>
        <taxon>Stieleria</taxon>
    </lineage>
</organism>
<sequence>MPKPSSTKKVKTIPVPKSIRIDLTGHQYGRLTVLGFAGYRESAPMWKCQCDCGTVADYYRCNLRSGTSTQCVQCRHADLGVRSTTHGQWGSPEYRAWEKVRQSDNVCKRWQSYENFRKDVGPKPSKDHQLSRKVTTSAWKPSNVHWVHRDNVVQQKSNSHLIRFRGRTQTLTAWAREVDLSPAALRSRLESGWTVREALTTEALH</sequence>
<keyword evidence="2" id="KW-1185">Reference proteome</keyword>
<evidence type="ECO:0000313" key="1">
    <source>
        <dbReference type="EMBL" id="QDT09893.1"/>
    </source>
</evidence>
<name>A0A517NRZ5_9BACT</name>
<dbReference type="AlphaFoldDB" id="A0A517NRZ5"/>
<dbReference type="OrthoDB" id="552713at2"/>
<dbReference type="EMBL" id="CP036526">
    <property type="protein sequence ID" value="QDT09893.1"/>
    <property type="molecule type" value="Genomic_DNA"/>
</dbReference>
<dbReference type="RefSeq" id="WP_145417456.1">
    <property type="nucleotide sequence ID" value="NZ_CP036526.1"/>
</dbReference>
<proteinExistence type="predicted"/>
<evidence type="ECO:0000313" key="2">
    <source>
        <dbReference type="Proteomes" id="UP000319817"/>
    </source>
</evidence>
<evidence type="ECO:0008006" key="3">
    <source>
        <dbReference type="Google" id="ProtNLM"/>
    </source>
</evidence>
<dbReference type="Proteomes" id="UP000319817">
    <property type="component" value="Chromosome"/>
</dbReference>
<protein>
    <recommendedName>
        <fullName evidence="3">AP2 domain protein</fullName>
    </recommendedName>
</protein>